<dbReference type="AlphaFoldDB" id="A0A0A2WG27"/>
<proteinExistence type="predicted"/>
<sequence length="40" mass="4370">MIVLPSRAGEAWESVALSFCLPSLLKWHFSVAPQNAVASR</sequence>
<gene>
    <name evidence="1" type="ORF">LF41_266</name>
</gene>
<reference evidence="1 2" key="1">
    <citation type="submission" date="2014-09" db="EMBL/GenBank/DDBJ databases">
        <title>Genome sequences of Lysobacter dokdonensis DS-58.</title>
        <authorList>
            <person name="Kim J.F."/>
            <person name="Kwak M.-J."/>
        </authorList>
    </citation>
    <scope>NUCLEOTIDE SEQUENCE [LARGE SCALE GENOMIC DNA]</scope>
    <source>
        <strain evidence="1 2">DS-58</strain>
    </source>
</reference>
<comment type="caution">
    <text evidence="1">The sequence shown here is derived from an EMBL/GenBank/DDBJ whole genome shotgun (WGS) entry which is preliminary data.</text>
</comment>
<keyword evidence="2" id="KW-1185">Reference proteome</keyword>
<dbReference type="STRING" id="1300345.LF41_266"/>
<organism evidence="1 2">
    <name type="scientific">Lysobacter dokdonensis DS-58</name>
    <dbReference type="NCBI Taxonomy" id="1300345"/>
    <lineage>
        <taxon>Bacteria</taxon>
        <taxon>Pseudomonadati</taxon>
        <taxon>Pseudomonadota</taxon>
        <taxon>Gammaproteobacteria</taxon>
        <taxon>Lysobacterales</taxon>
        <taxon>Lysobacteraceae</taxon>
        <taxon>Noviluteimonas</taxon>
    </lineage>
</organism>
<dbReference type="PATRIC" id="fig|1300345.3.peg.1942"/>
<name>A0A0A2WG27_9GAMM</name>
<evidence type="ECO:0000313" key="1">
    <source>
        <dbReference type="EMBL" id="KGQ18733.1"/>
    </source>
</evidence>
<protein>
    <submittedName>
        <fullName evidence="1">Uncharacterized protein</fullName>
    </submittedName>
</protein>
<dbReference type="EMBL" id="JRKJ01000016">
    <property type="protein sequence ID" value="KGQ18733.1"/>
    <property type="molecule type" value="Genomic_DNA"/>
</dbReference>
<dbReference type="Proteomes" id="UP000030518">
    <property type="component" value="Unassembled WGS sequence"/>
</dbReference>
<accession>A0A0A2WG27</accession>
<evidence type="ECO:0000313" key="2">
    <source>
        <dbReference type="Proteomes" id="UP000030518"/>
    </source>
</evidence>